<keyword evidence="1" id="KW-0175">Coiled coil</keyword>
<evidence type="ECO:0000313" key="3">
    <source>
        <dbReference type="Proteomes" id="UP001162131"/>
    </source>
</evidence>
<proteinExistence type="predicted"/>
<accession>A0AAU9IHM6</accession>
<dbReference type="EMBL" id="CAJZBQ010000013">
    <property type="protein sequence ID" value="CAG9314974.1"/>
    <property type="molecule type" value="Genomic_DNA"/>
</dbReference>
<gene>
    <name evidence="2" type="ORF">BSTOLATCC_MIC12752</name>
</gene>
<dbReference type="Proteomes" id="UP001162131">
    <property type="component" value="Unassembled WGS sequence"/>
</dbReference>
<keyword evidence="3" id="KW-1185">Reference proteome</keyword>
<organism evidence="2 3">
    <name type="scientific">Blepharisma stoltei</name>
    <dbReference type="NCBI Taxonomy" id="1481888"/>
    <lineage>
        <taxon>Eukaryota</taxon>
        <taxon>Sar</taxon>
        <taxon>Alveolata</taxon>
        <taxon>Ciliophora</taxon>
        <taxon>Postciliodesmatophora</taxon>
        <taxon>Heterotrichea</taxon>
        <taxon>Heterotrichida</taxon>
        <taxon>Blepharismidae</taxon>
        <taxon>Blepharisma</taxon>
    </lineage>
</organism>
<feature type="coiled-coil region" evidence="1">
    <location>
        <begin position="290"/>
        <end position="356"/>
    </location>
</feature>
<feature type="coiled-coil region" evidence="1">
    <location>
        <begin position="90"/>
        <end position="130"/>
    </location>
</feature>
<evidence type="ECO:0000313" key="2">
    <source>
        <dbReference type="EMBL" id="CAG9314974.1"/>
    </source>
</evidence>
<dbReference type="AlphaFoldDB" id="A0AAU9IHM6"/>
<reference evidence="2" key="1">
    <citation type="submission" date="2021-09" db="EMBL/GenBank/DDBJ databases">
        <authorList>
            <consortium name="AG Swart"/>
            <person name="Singh M."/>
            <person name="Singh A."/>
            <person name="Seah K."/>
            <person name="Emmerich C."/>
        </authorList>
    </citation>
    <scope>NUCLEOTIDE SEQUENCE</scope>
    <source>
        <strain evidence="2">ATCC30299</strain>
    </source>
</reference>
<feature type="coiled-coil region" evidence="1">
    <location>
        <begin position="180"/>
        <end position="251"/>
    </location>
</feature>
<sequence>MADPGRIRLLNHRRKEKLKKLLIAELGIERIAQIEQEISNADSLFDQGYDFNQVFEIFKSNVSRNQTPTYKEFPTRPNAGYDEWAGVIKHQDEVQKLADLQHQIEETEKKKRYKEELDQIMHAKQQLRRSIEVRESQEIIRLQQIREKQAEFNKSRENYILQNRAVVARQIQDETISQRQQVLEQQKSMKQREQEEYQRQIDEERKKLSKSVDAEKRYIKSRQLEINNFNLKQLEIKKEEKERERELDRQYTKNAYDFKDAYEEKRQRFLDEFNNFYNKFDELQKSNNFNNITSIEARAKEDELKALEIQRNREEQLKQKEFEKRMSQINSEKFTREILNKQIQERQNALKKQAEEDRKYAQDILEKQKSLSENVIQERIQMREKQKEYLKSLKAQIKNKEIEKRNRYAMNEEERKINREDIEAFQKGALQLHSKVPGYISSPYSMIPAQSSPYHSRGNLELKLYNPSLNQSFSSSRSMTPIRSTSLARYGNNVLKF</sequence>
<name>A0AAU9IHM6_9CILI</name>
<evidence type="ECO:0000256" key="1">
    <source>
        <dbReference type="SAM" id="Coils"/>
    </source>
</evidence>
<comment type="caution">
    <text evidence="2">The sequence shown here is derived from an EMBL/GenBank/DDBJ whole genome shotgun (WGS) entry which is preliminary data.</text>
</comment>
<protein>
    <submittedName>
        <fullName evidence="2">Uncharacterized protein</fullName>
    </submittedName>
</protein>